<keyword evidence="5 7" id="KW-0418">Kinase</keyword>
<dbReference type="EC" id="2.7.4.3" evidence="7"/>
<keyword evidence="7" id="KW-0963">Cytoplasm</keyword>
<comment type="catalytic activity">
    <reaction evidence="7">
        <text>ATP + H2O = ADP + phosphate + H(+)</text>
        <dbReference type="Rhea" id="RHEA:13065"/>
        <dbReference type="ChEBI" id="CHEBI:15377"/>
        <dbReference type="ChEBI" id="CHEBI:15378"/>
        <dbReference type="ChEBI" id="CHEBI:30616"/>
        <dbReference type="ChEBI" id="CHEBI:43474"/>
        <dbReference type="ChEBI" id="CHEBI:456216"/>
    </reaction>
</comment>
<dbReference type="InterPro" id="IPR020618">
    <property type="entry name" value="Adenyl_kinase_AK6"/>
</dbReference>
<dbReference type="HAMAP" id="MF_00039">
    <property type="entry name" value="Adenylate_kinase_AK6"/>
    <property type="match status" value="1"/>
</dbReference>
<gene>
    <name evidence="8" type="ORF">BGZ96_002946</name>
</gene>
<sequence>MDSDSDYEADIPHFPRDLPNILITGTPGTGKTTTSEMAAEATSLTHINVGDLVKAKSLHEGLDTEYDSYILDEDKLIDELEETMRPGGKIVDFHTCEIFPERWFDLVIVLRTDNGVLYPRLESRGYNAKKINENMECEIMQVVLEEARESYEEQIVIELNSNSIDQMEENVSRIKAWMENWIANNNNNKK</sequence>
<feature type="binding site" evidence="7">
    <location>
        <position position="33"/>
    </location>
    <ligand>
        <name>ATP</name>
        <dbReference type="ChEBI" id="CHEBI:30616"/>
    </ligand>
</feature>
<feature type="binding site" evidence="7">
    <location>
        <position position="30"/>
    </location>
    <ligand>
        <name>ATP</name>
        <dbReference type="ChEBI" id="CHEBI:30616"/>
    </ligand>
</feature>
<dbReference type="Gene3D" id="3.40.50.300">
    <property type="entry name" value="P-loop containing nucleotide triphosphate hydrolases"/>
    <property type="match status" value="1"/>
</dbReference>
<keyword evidence="1 7" id="KW-0690">Ribosome biogenesis</keyword>
<feature type="binding site" evidence="7">
    <location>
        <position position="28"/>
    </location>
    <ligand>
        <name>ATP</name>
        <dbReference type="ChEBI" id="CHEBI:30616"/>
    </ligand>
</feature>
<dbReference type="InterPro" id="IPR027417">
    <property type="entry name" value="P-loop_NTPase"/>
</dbReference>
<name>A0ABQ7JJZ1_9FUNG</name>
<dbReference type="Proteomes" id="UP001194696">
    <property type="component" value="Unassembled WGS sequence"/>
</dbReference>
<comment type="similarity">
    <text evidence="7">Belongs to the adenylate kinase family. AK6 subfamily.</text>
</comment>
<feature type="binding site" evidence="7">
    <location>
        <position position="32"/>
    </location>
    <ligand>
        <name>ATP</name>
        <dbReference type="ChEBI" id="CHEBI:30616"/>
    </ligand>
</feature>
<keyword evidence="4 7" id="KW-0547">Nucleotide-binding</keyword>
<evidence type="ECO:0000313" key="8">
    <source>
        <dbReference type="EMBL" id="KAG0277245.1"/>
    </source>
</evidence>
<dbReference type="EMBL" id="JAAAIM010001591">
    <property type="protein sequence ID" value="KAG0277245.1"/>
    <property type="molecule type" value="Genomic_DNA"/>
</dbReference>
<comment type="catalytic activity">
    <reaction evidence="7">
        <text>AMP + ATP = 2 ADP</text>
        <dbReference type="Rhea" id="RHEA:12973"/>
        <dbReference type="ChEBI" id="CHEBI:30616"/>
        <dbReference type="ChEBI" id="CHEBI:456215"/>
        <dbReference type="ChEBI" id="CHEBI:456216"/>
        <dbReference type="EC" id="2.7.4.3"/>
    </reaction>
</comment>
<proteinExistence type="inferred from homology"/>
<feature type="binding site" evidence="7">
    <location>
        <position position="124"/>
    </location>
    <ligand>
        <name>ATP</name>
        <dbReference type="ChEBI" id="CHEBI:30616"/>
    </ligand>
</feature>
<evidence type="ECO:0000256" key="2">
    <source>
        <dbReference type="ARBA" id="ARBA00022552"/>
    </source>
</evidence>
<comment type="subcellular location">
    <subcellularLocation>
        <location evidence="7">Cytoplasm</location>
    </subcellularLocation>
    <subcellularLocation>
        <location evidence="7">Nucleus</location>
    </subcellularLocation>
</comment>
<evidence type="ECO:0000256" key="7">
    <source>
        <dbReference type="HAMAP-Rule" id="MF_03173"/>
    </source>
</evidence>
<dbReference type="Pfam" id="PF13238">
    <property type="entry name" value="AAA_18"/>
    <property type="match status" value="1"/>
</dbReference>
<evidence type="ECO:0000256" key="5">
    <source>
        <dbReference type="ARBA" id="ARBA00022777"/>
    </source>
</evidence>
<feature type="region of interest" description="NMPbind" evidence="7">
    <location>
        <begin position="48"/>
        <end position="71"/>
    </location>
</feature>
<feature type="region of interest" description="LID" evidence="7">
    <location>
        <begin position="123"/>
        <end position="133"/>
    </location>
</feature>
<comment type="subunit">
    <text evidence="7">Interacts with small ribosomal subunit protein uS11. Not a structural component of 43S pre-ribosomes, but transiently interacts with them by binding to uS11.</text>
</comment>
<comment type="caution">
    <text evidence="8">The sequence shown here is derived from an EMBL/GenBank/DDBJ whole genome shotgun (WGS) entry which is preliminary data.</text>
</comment>
<protein>
    <recommendedName>
        <fullName evidence="7">Adenylate kinase isoenzyme 6 homolog</fullName>
        <shortName evidence="7">AK6</shortName>
        <ecNumber evidence="7">2.7.4.3</ecNumber>
    </recommendedName>
    <alternativeName>
        <fullName evidence="7">Dual activity adenylate kinase/ATPase</fullName>
        <shortName evidence="7">AK/ATPase</shortName>
    </alternativeName>
</protein>
<comment type="function">
    <text evidence="7">Broad-specificity nucleoside monophosphate (NMP) kinase that catalyzes the reversible transfer of the terminal phosphate group between nucleoside triphosphates and monophosphates. Has also ATPase activity. Involved in the late cytoplasmic maturation steps of the 40S ribosomal particles, specifically 18S rRNA maturation. While NMP activity is not required for ribosome maturation, ATPase activity is. Associates transiently with small ribosomal subunit protein uS11. ATP hydrolysis breaks the interaction with uS11. May temporarily remove uS11 from the ribosome to enable a conformational change of the ribosomal RNA that is needed for the final maturation step of the small ribosomal subunit. Its NMP activity may have a role in nuclear energy homeostasis.</text>
</comment>
<keyword evidence="7" id="KW-0539">Nucleus</keyword>
<evidence type="ECO:0000313" key="9">
    <source>
        <dbReference type="Proteomes" id="UP001194696"/>
    </source>
</evidence>
<comment type="caution">
    <text evidence="7">Lacks conserved residue(s) required for the propagation of feature annotation.</text>
</comment>
<dbReference type="PANTHER" id="PTHR12595:SF0">
    <property type="entry name" value="ADENYLATE KINASE ISOENZYME 6"/>
    <property type="match status" value="1"/>
</dbReference>
<organism evidence="8 9">
    <name type="scientific">Linnemannia gamsii</name>
    <dbReference type="NCBI Taxonomy" id="64522"/>
    <lineage>
        <taxon>Eukaryota</taxon>
        <taxon>Fungi</taxon>
        <taxon>Fungi incertae sedis</taxon>
        <taxon>Mucoromycota</taxon>
        <taxon>Mortierellomycotina</taxon>
        <taxon>Mortierellomycetes</taxon>
        <taxon>Mortierellales</taxon>
        <taxon>Mortierellaceae</taxon>
        <taxon>Linnemannia</taxon>
    </lineage>
</organism>
<evidence type="ECO:0000256" key="1">
    <source>
        <dbReference type="ARBA" id="ARBA00022517"/>
    </source>
</evidence>
<keyword evidence="2 7" id="KW-0698">rRNA processing</keyword>
<evidence type="ECO:0000256" key="3">
    <source>
        <dbReference type="ARBA" id="ARBA00022679"/>
    </source>
</evidence>
<evidence type="ECO:0000256" key="6">
    <source>
        <dbReference type="ARBA" id="ARBA00022840"/>
    </source>
</evidence>
<accession>A0ABQ7JJZ1</accession>
<reference evidence="8 9" key="1">
    <citation type="journal article" date="2020" name="Fungal Divers.">
        <title>Resolving the Mortierellaceae phylogeny through synthesis of multi-gene phylogenetics and phylogenomics.</title>
        <authorList>
            <person name="Vandepol N."/>
            <person name="Liber J."/>
            <person name="Desiro A."/>
            <person name="Na H."/>
            <person name="Kennedy M."/>
            <person name="Barry K."/>
            <person name="Grigoriev I.V."/>
            <person name="Miller A.N."/>
            <person name="O'Donnell K."/>
            <person name="Stajich J.E."/>
            <person name="Bonito G."/>
        </authorList>
    </citation>
    <scope>NUCLEOTIDE SEQUENCE [LARGE SCALE GENOMIC DNA]</scope>
    <source>
        <strain evidence="8 9">AD045</strain>
    </source>
</reference>
<evidence type="ECO:0000256" key="4">
    <source>
        <dbReference type="ARBA" id="ARBA00022741"/>
    </source>
</evidence>
<keyword evidence="9" id="KW-1185">Reference proteome</keyword>
<dbReference type="SUPFAM" id="SSF52540">
    <property type="entry name" value="P-loop containing nucleoside triphosphate hydrolases"/>
    <property type="match status" value="1"/>
</dbReference>
<keyword evidence="6 7" id="KW-0067">ATP-binding</keyword>
<keyword evidence="3 7" id="KW-0808">Transferase</keyword>
<feature type="binding site" evidence="7">
    <location>
        <position position="31"/>
    </location>
    <ligand>
        <name>ATP</name>
        <dbReference type="ChEBI" id="CHEBI:30616"/>
    </ligand>
</feature>
<dbReference type="PANTHER" id="PTHR12595">
    <property type="entry name" value="POS9-ACTIVATING FACTOR FAP7-RELATED"/>
    <property type="match status" value="1"/>
</dbReference>